<keyword evidence="6" id="KW-0679">Respiratory chain</keyword>
<comment type="function">
    <text evidence="1">Accessory subunit of the mitochondrial membrane respiratory chain NADH dehydrogenase (Complex I), that is believed not to be involved in catalysis. Complex I functions in the transfer of electrons from NADH to the respiratory chain. The immediate electron acceptor for the enzyme is believed to be ubiquinone.</text>
</comment>
<protein>
    <recommendedName>
        <fullName evidence="4">NADH dehydrogenase [ubiquinone] 1 beta subcomplex subunit 11, mitochondrial</fullName>
    </recommendedName>
    <alternativeName>
        <fullName evidence="15">Complex I-ESSS</fullName>
    </alternativeName>
    <alternativeName>
        <fullName evidence="14">NADH-ubiquinone oxidoreductase ESSS subunit</fullName>
    </alternativeName>
</protein>
<keyword evidence="18" id="KW-1185">Reference proteome</keyword>
<dbReference type="STRING" id="13249.T1I5A7"/>
<evidence type="ECO:0000256" key="11">
    <source>
        <dbReference type="ARBA" id="ARBA00022989"/>
    </source>
</evidence>
<evidence type="ECO:0000256" key="5">
    <source>
        <dbReference type="ARBA" id="ARBA00022448"/>
    </source>
</evidence>
<dbReference type="GO" id="GO:0005743">
    <property type="term" value="C:mitochondrial inner membrane"/>
    <property type="evidence" value="ECO:0007669"/>
    <property type="project" value="UniProtKB-SubCell"/>
</dbReference>
<dbReference type="EMBL" id="ACPB03022603">
    <property type="status" value="NOT_ANNOTATED_CDS"/>
    <property type="molecule type" value="Genomic_DNA"/>
</dbReference>
<dbReference type="eggNOG" id="KOG4808">
    <property type="taxonomic scope" value="Eukaryota"/>
</dbReference>
<dbReference type="InParanoid" id="T1I5A7"/>
<proteinExistence type="inferred from homology"/>
<accession>T1I5A7</accession>
<evidence type="ECO:0000313" key="17">
    <source>
        <dbReference type="EnsemblMetazoa" id="RPRC011476-PA"/>
    </source>
</evidence>
<keyword evidence="8" id="KW-0999">Mitochondrion inner membrane</keyword>
<evidence type="ECO:0000256" key="7">
    <source>
        <dbReference type="ARBA" id="ARBA00022692"/>
    </source>
</evidence>
<evidence type="ECO:0000256" key="14">
    <source>
        <dbReference type="ARBA" id="ARBA00030753"/>
    </source>
</evidence>
<dbReference type="Pfam" id="PF10183">
    <property type="entry name" value="ESSS"/>
    <property type="match status" value="1"/>
</dbReference>
<dbReference type="PANTHER" id="PTHR13327:SF0">
    <property type="entry name" value="NADH DEHYDROGENASE [UBIQUINONE] 1 BETA SUBCOMPLEX SUBUNIT 11, MITOCHONDRIAL"/>
    <property type="match status" value="1"/>
</dbReference>
<comment type="subunit">
    <text evidence="16">Complex I is composed of 45 different subunits. Interacts with BCAP31.</text>
</comment>
<keyword evidence="12" id="KW-0496">Mitochondrion</keyword>
<evidence type="ECO:0000256" key="15">
    <source>
        <dbReference type="ARBA" id="ARBA00031387"/>
    </source>
</evidence>
<evidence type="ECO:0000256" key="8">
    <source>
        <dbReference type="ARBA" id="ARBA00022792"/>
    </source>
</evidence>
<dbReference type="InterPro" id="IPR019329">
    <property type="entry name" value="NADH_UbQ_OxRdtase_ESSS_su"/>
</dbReference>
<evidence type="ECO:0000256" key="16">
    <source>
        <dbReference type="ARBA" id="ARBA00046528"/>
    </source>
</evidence>
<evidence type="ECO:0000256" key="6">
    <source>
        <dbReference type="ARBA" id="ARBA00022660"/>
    </source>
</evidence>
<name>T1I5A7_RHOPR</name>
<dbReference type="EnsemblMetazoa" id="RPRC011476-RA">
    <property type="protein sequence ID" value="RPRC011476-PA"/>
    <property type="gene ID" value="RPRC011476"/>
</dbReference>
<comment type="similarity">
    <text evidence="3">Belongs to the complex I NDUFB11 subunit family.</text>
</comment>
<keyword evidence="9" id="KW-0809">Transit peptide</keyword>
<evidence type="ECO:0000256" key="3">
    <source>
        <dbReference type="ARBA" id="ARBA00008915"/>
    </source>
</evidence>
<sequence>MNTIARLVNANIKKCVGFSVNKQIRFISTSKKNRETASVVNPTEETVCKTEEKTKNWISYGFSHTDEKEDRLIMHTIMFLGISLVFVFGGFLLAYRPADLGRDWAHREGFLELRRREQEGLPLVDPNYLPLDQLILPTDEELGDTEIII</sequence>
<evidence type="ECO:0000256" key="4">
    <source>
        <dbReference type="ARBA" id="ARBA00018632"/>
    </source>
</evidence>
<dbReference type="VEuPathDB" id="VectorBase:RPRC011476"/>
<keyword evidence="7" id="KW-0812">Transmembrane</keyword>
<comment type="subcellular location">
    <subcellularLocation>
        <location evidence="2">Mitochondrion inner membrane</location>
        <topology evidence="2">Single-pass membrane protein</topology>
    </subcellularLocation>
</comment>
<keyword evidence="5" id="KW-0813">Transport</keyword>
<dbReference type="PANTHER" id="PTHR13327">
    <property type="entry name" value="NADH-UBIQUINONE OXIDOREDUCTASE ESSS SUBUNIT, MITOCHONDRIAL PRECURSOR"/>
    <property type="match status" value="1"/>
</dbReference>
<keyword evidence="11" id="KW-1133">Transmembrane helix</keyword>
<keyword evidence="13" id="KW-0472">Membrane</keyword>
<evidence type="ECO:0000256" key="12">
    <source>
        <dbReference type="ARBA" id="ARBA00023128"/>
    </source>
</evidence>
<dbReference type="Proteomes" id="UP000015103">
    <property type="component" value="Unassembled WGS sequence"/>
</dbReference>
<evidence type="ECO:0000313" key="18">
    <source>
        <dbReference type="Proteomes" id="UP000015103"/>
    </source>
</evidence>
<evidence type="ECO:0000256" key="9">
    <source>
        <dbReference type="ARBA" id="ARBA00022946"/>
    </source>
</evidence>
<evidence type="ECO:0000256" key="13">
    <source>
        <dbReference type="ARBA" id="ARBA00023136"/>
    </source>
</evidence>
<evidence type="ECO:0000256" key="1">
    <source>
        <dbReference type="ARBA" id="ARBA00003195"/>
    </source>
</evidence>
<dbReference type="HOGENOM" id="CLU_109862_1_0_1"/>
<dbReference type="OMA" id="DTKPRYW"/>
<evidence type="ECO:0000256" key="2">
    <source>
        <dbReference type="ARBA" id="ARBA00004434"/>
    </source>
</evidence>
<organism evidence="17 18">
    <name type="scientific">Rhodnius prolixus</name>
    <name type="common">Triatomid bug</name>
    <dbReference type="NCBI Taxonomy" id="13249"/>
    <lineage>
        <taxon>Eukaryota</taxon>
        <taxon>Metazoa</taxon>
        <taxon>Ecdysozoa</taxon>
        <taxon>Arthropoda</taxon>
        <taxon>Hexapoda</taxon>
        <taxon>Insecta</taxon>
        <taxon>Pterygota</taxon>
        <taxon>Neoptera</taxon>
        <taxon>Paraneoptera</taxon>
        <taxon>Hemiptera</taxon>
        <taxon>Heteroptera</taxon>
        <taxon>Panheteroptera</taxon>
        <taxon>Cimicomorpha</taxon>
        <taxon>Reduviidae</taxon>
        <taxon>Triatominae</taxon>
        <taxon>Rhodnius</taxon>
    </lineage>
</organism>
<keyword evidence="10" id="KW-0249">Electron transport</keyword>
<dbReference type="FunCoup" id="T1I5A7">
    <property type="interactions" value="370"/>
</dbReference>
<dbReference type="AlphaFoldDB" id="T1I5A7"/>
<evidence type="ECO:0000256" key="10">
    <source>
        <dbReference type="ARBA" id="ARBA00022982"/>
    </source>
</evidence>
<reference evidence="17" key="1">
    <citation type="submission" date="2015-05" db="UniProtKB">
        <authorList>
            <consortium name="EnsemblMetazoa"/>
        </authorList>
    </citation>
    <scope>IDENTIFICATION</scope>
</reference>